<accession>A0A9P0K490</accession>
<dbReference type="EMBL" id="CAKOFQ010006712">
    <property type="protein sequence ID" value="CAH1963991.1"/>
    <property type="molecule type" value="Genomic_DNA"/>
</dbReference>
<evidence type="ECO:0000313" key="1">
    <source>
        <dbReference type="EMBL" id="CAH1963991.1"/>
    </source>
</evidence>
<gene>
    <name evidence="1" type="ORF">ACAOBT_LOCUS5533</name>
</gene>
<name>A0A9P0K490_ACAOB</name>
<reference evidence="1" key="1">
    <citation type="submission" date="2022-03" db="EMBL/GenBank/DDBJ databases">
        <authorList>
            <person name="Sayadi A."/>
        </authorList>
    </citation>
    <scope>NUCLEOTIDE SEQUENCE</scope>
</reference>
<protein>
    <submittedName>
        <fullName evidence="1">Uncharacterized protein</fullName>
    </submittedName>
</protein>
<evidence type="ECO:0000313" key="2">
    <source>
        <dbReference type="Proteomes" id="UP001152888"/>
    </source>
</evidence>
<keyword evidence="2" id="KW-1185">Reference proteome</keyword>
<sequence>MTTALIMKTFPTLPTADRDASRMNLANLDQWSFSVTGDTDSTVDSTSPVMLPANGTTIPLQSVKEEQESFKMFLGIAHDKYTMCLSKNAEIRLEFNWSWRVRGMIQSS</sequence>
<comment type="caution">
    <text evidence="1">The sequence shown here is derived from an EMBL/GenBank/DDBJ whole genome shotgun (WGS) entry which is preliminary data.</text>
</comment>
<dbReference type="Proteomes" id="UP001152888">
    <property type="component" value="Unassembled WGS sequence"/>
</dbReference>
<dbReference type="AlphaFoldDB" id="A0A9P0K490"/>
<organism evidence="1 2">
    <name type="scientific">Acanthoscelides obtectus</name>
    <name type="common">Bean weevil</name>
    <name type="synonym">Bruchus obtectus</name>
    <dbReference type="NCBI Taxonomy" id="200917"/>
    <lineage>
        <taxon>Eukaryota</taxon>
        <taxon>Metazoa</taxon>
        <taxon>Ecdysozoa</taxon>
        <taxon>Arthropoda</taxon>
        <taxon>Hexapoda</taxon>
        <taxon>Insecta</taxon>
        <taxon>Pterygota</taxon>
        <taxon>Neoptera</taxon>
        <taxon>Endopterygota</taxon>
        <taxon>Coleoptera</taxon>
        <taxon>Polyphaga</taxon>
        <taxon>Cucujiformia</taxon>
        <taxon>Chrysomeloidea</taxon>
        <taxon>Chrysomelidae</taxon>
        <taxon>Bruchinae</taxon>
        <taxon>Bruchini</taxon>
        <taxon>Acanthoscelides</taxon>
    </lineage>
</organism>
<proteinExistence type="predicted"/>